<sequence>MSNANLLALAKLPTHVLRSALDSVGSTTALDKPGMIRALSECIKTGALTLAAIEAFGSAPVTRPRPATPAPAAAPDLSKVEAAISSIERSLTSMKSRDDAIESSVNGTISDVIKSVVDTRGELINRLSDLGTALSGVVGRVDKLAAAPAVDASAAVAAAVEAAFGPFRAAVEAAGAQEAVVAAIPAAPVGTATVEEVFGIRLSDHKGRPLTVSLWGHPDAPAVDPDFVWSEGILRHLVLSERNGDPLWFGGEKGTGKSETARQWAARTGRAFTRINFHRHTATEEYLGATGLKAGETVFEPQAFLSAYTTPSAVILLDEVTNADPGELAPLNGLLEPSAAVTIGGTVWRKAPGVMIFAADNTLGNGDESGRYVGTRQQNAALVDRFARVIPFRFMPEAQEAAAIVNRTGCSPRLAEHVVSLLTVCRQKVQSGDLIDAPSIRSALAFIRSVDVLSVDEAWETCVVARQPSEGRAALDVIKSAYLDAAFINSLI</sequence>
<dbReference type="PANTHER" id="PTHR42759:SF1">
    <property type="entry name" value="MAGNESIUM-CHELATASE SUBUNIT CHLD"/>
    <property type="match status" value="1"/>
</dbReference>
<feature type="domain" description="ATPase dynein-related AAA" evidence="1">
    <location>
        <begin position="251"/>
        <end position="386"/>
    </location>
</feature>
<reference evidence="2" key="1">
    <citation type="submission" date="2020-04" db="EMBL/GenBank/DDBJ databases">
        <authorList>
            <person name="Chiriac C."/>
            <person name="Salcher M."/>
            <person name="Ghai R."/>
            <person name="Kavagutti S V."/>
        </authorList>
    </citation>
    <scope>NUCLEOTIDE SEQUENCE</scope>
</reference>
<name>A0A6J5LMV2_9CAUD</name>
<dbReference type="InterPro" id="IPR027417">
    <property type="entry name" value="P-loop_NTPase"/>
</dbReference>
<evidence type="ECO:0000313" key="2">
    <source>
        <dbReference type="EMBL" id="CAB4134912.1"/>
    </source>
</evidence>
<dbReference type="GO" id="GO:0016887">
    <property type="term" value="F:ATP hydrolysis activity"/>
    <property type="evidence" value="ECO:0007669"/>
    <property type="project" value="InterPro"/>
</dbReference>
<accession>A0A6J5LMV2</accession>
<protein>
    <submittedName>
        <fullName evidence="2">PD_CobS, cobaltochelatase, CobS subunit</fullName>
    </submittedName>
</protein>
<proteinExistence type="predicted"/>
<dbReference type="InterPro" id="IPR011704">
    <property type="entry name" value="ATPase_dyneun-rel_AAA"/>
</dbReference>
<organism evidence="2">
    <name type="scientific">uncultured Caudovirales phage</name>
    <dbReference type="NCBI Taxonomy" id="2100421"/>
    <lineage>
        <taxon>Viruses</taxon>
        <taxon>Duplodnaviria</taxon>
        <taxon>Heunggongvirae</taxon>
        <taxon>Uroviricota</taxon>
        <taxon>Caudoviricetes</taxon>
        <taxon>Peduoviridae</taxon>
        <taxon>Maltschvirus</taxon>
        <taxon>Maltschvirus maltsch</taxon>
    </lineage>
</organism>
<dbReference type="Pfam" id="PF07728">
    <property type="entry name" value="AAA_5"/>
    <property type="match status" value="1"/>
</dbReference>
<dbReference type="InterPro" id="IPR050764">
    <property type="entry name" value="CbbQ/NirQ/NorQ/GpvN"/>
</dbReference>
<dbReference type="SUPFAM" id="SSF52540">
    <property type="entry name" value="P-loop containing nucleoside triphosphate hydrolases"/>
    <property type="match status" value="1"/>
</dbReference>
<dbReference type="GO" id="GO:0005524">
    <property type="term" value="F:ATP binding"/>
    <property type="evidence" value="ECO:0007669"/>
    <property type="project" value="InterPro"/>
</dbReference>
<gene>
    <name evidence="2" type="ORF">UFOVP274_81</name>
</gene>
<dbReference type="EMBL" id="LR796296">
    <property type="protein sequence ID" value="CAB4134912.1"/>
    <property type="molecule type" value="Genomic_DNA"/>
</dbReference>
<dbReference type="Gene3D" id="3.40.50.300">
    <property type="entry name" value="P-loop containing nucleotide triphosphate hydrolases"/>
    <property type="match status" value="1"/>
</dbReference>
<evidence type="ECO:0000259" key="1">
    <source>
        <dbReference type="Pfam" id="PF07728"/>
    </source>
</evidence>
<dbReference type="PANTHER" id="PTHR42759">
    <property type="entry name" value="MOXR FAMILY PROTEIN"/>
    <property type="match status" value="1"/>
</dbReference>